<evidence type="ECO:0000256" key="3">
    <source>
        <dbReference type="ARBA" id="ARBA00022517"/>
    </source>
</evidence>
<keyword evidence="7 8" id="KW-0472">Membrane</keyword>
<accession>A0A1G9P341</accession>
<evidence type="ECO:0000313" key="13">
    <source>
        <dbReference type="EMBL" id="SDL92667.1"/>
    </source>
</evidence>
<evidence type="ECO:0000256" key="8">
    <source>
        <dbReference type="HAMAP-Rule" id="MF_00367"/>
    </source>
</evidence>
<dbReference type="GO" id="GO:0005829">
    <property type="term" value="C:cytosol"/>
    <property type="evidence" value="ECO:0007669"/>
    <property type="project" value="TreeGrafter"/>
</dbReference>
<keyword evidence="4 8" id="KW-0547">Nucleotide-binding</keyword>
<comment type="subunit">
    <text evidence="8">Monomer.</text>
</comment>
<keyword evidence="8" id="KW-1003">Cell membrane</keyword>
<feature type="domain" description="Era-type G" evidence="12">
    <location>
        <begin position="3"/>
        <end position="170"/>
    </location>
</feature>
<dbReference type="AlphaFoldDB" id="A0A1G9P341"/>
<feature type="region of interest" description="G1" evidence="9">
    <location>
        <begin position="11"/>
        <end position="18"/>
    </location>
</feature>
<dbReference type="Proteomes" id="UP000199068">
    <property type="component" value="Unassembled WGS sequence"/>
</dbReference>
<dbReference type="FunFam" id="3.30.300.20:FF:000003">
    <property type="entry name" value="GTPase Era"/>
    <property type="match status" value="1"/>
</dbReference>
<dbReference type="HAMAP" id="MF_00367">
    <property type="entry name" value="GTPase_Era"/>
    <property type="match status" value="1"/>
</dbReference>
<dbReference type="Gene3D" id="3.30.300.20">
    <property type="match status" value="1"/>
</dbReference>
<gene>
    <name evidence="8" type="primary">era</name>
    <name evidence="13" type="ORF">SAMN04515677_104177</name>
</gene>
<dbReference type="GO" id="GO:0003924">
    <property type="term" value="F:GTPase activity"/>
    <property type="evidence" value="ECO:0007669"/>
    <property type="project" value="UniProtKB-UniRule"/>
</dbReference>
<evidence type="ECO:0000259" key="11">
    <source>
        <dbReference type="PROSITE" id="PS50823"/>
    </source>
</evidence>
<dbReference type="STRING" id="1121325.SAMN04515677_104177"/>
<dbReference type="PANTHER" id="PTHR42698">
    <property type="entry name" value="GTPASE ERA"/>
    <property type="match status" value="1"/>
</dbReference>
<keyword evidence="14" id="KW-1185">Reference proteome</keyword>
<dbReference type="PROSITE" id="PS51713">
    <property type="entry name" value="G_ERA"/>
    <property type="match status" value="1"/>
</dbReference>
<evidence type="ECO:0000259" key="12">
    <source>
        <dbReference type="PROSITE" id="PS51713"/>
    </source>
</evidence>
<dbReference type="Pfam" id="PF07650">
    <property type="entry name" value="KH_2"/>
    <property type="match status" value="1"/>
</dbReference>
<reference evidence="13 14" key="1">
    <citation type="submission" date="2016-10" db="EMBL/GenBank/DDBJ databases">
        <authorList>
            <person name="de Groot N.N."/>
        </authorList>
    </citation>
    <scope>NUCLEOTIDE SEQUENCE [LARGE SCALE GENOMIC DNA]</scope>
    <source>
        <strain evidence="13 14">DSM 797</strain>
    </source>
</reference>
<dbReference type="InterPro" id="IPR006073">
    <property type="entry name" value="GTP-bd"/>
</dbReference>
<dbReference type="PROSITE" id="PS50823">
    <property type="entry name" value="KH_TYPE_2"/>
    <property type="match status" value="1"/>
</dbReference>
<evidence type="ECO:0000256" key="1">
    <source>
        <dbReference type="ARBA" id="ARBA00007921"/>
    </source>
</evidence>
<feature type="binding site" evidence="8">
    <location>
        <begin position="58"/>
        <end position="62"/>
    </location>
    <ligand>
        <name>GTP</name>
        <dbReference type="ChEBI" id="CHEBI:37565"/>
    </ligand>
</feature>
<dbReference type="NCBIfam" id="TIGR00436">
    <property type="entry name" value="era"/>
    <property type="match status" value="1"/>
</dbReference>
<sequence length="296" mass="33727">MFKSGFVSIVGRPNVGKSTLMNNVVGEKIAIMSDKPQTTRNTIQAVHTDEECQVVFLDTPGIHKPKNKLGEFMVKSATDAFKNVDVVLYVVDESKKIGPGDRMIIEDLRSIKTPVILVINKMDQIEEQDLFDLMKMYHAEGVFKEIVPISALKGRNVKQLLKVIQNYLEEGPKYFPDYMITDQPERVLVSELIREKVLHYVHDEIPHGVAVEIEKMKSRKDKEIVDISAVIYCERDSHKGIIIGKNGRKLKGIGKSAREDIELLLGSQANLQLWVKVKENWRNLQNYVSNFGYTEK</sequence>
<dbReference type="InterPro" id="IPR004044">
    <property type="entry name" value="KH_dom_type_2"/>
</dbReference>
<dbReference type="FunFam" id="3.40.50.300:FF:000094">
    <property type="entry name" value="GTPase Era"/>
    <property type="match status" value="1"/>
</dbReference>
<keyword evidence="8" id="KW-0699">rRNA-binding</keyword>
<keyword evidence="6 8" id="KW-0342">GTP-binding</keyword>
<dbReference type="GO" id="GO:0043024">
    <property type="term" value="F:ribosomal small subunit binding"/>
    <property type="evidence" value="ECO:0007669"/>
    <property type="project" value="TreeGrafter"/>
</dbReference>
<dbReference type="SUPFAM" id="SSF54814">
    <property type="entry name" value="Prokaryotic type KH domain (KH-domain type II)"/>
    <property type="match status" value="1"/>
</dbReference>
<dbReference type="RefSeq" id="WP_092725521.1">
    <property type="nucleotide sequence ID" value="NZ_FNGW01000004.1"/>
</dbReference>
<dbReference type="GO" id="GO:0000028">
    <property type="term" value="P:ribosomal small subunit assembly"/>
    <property type="evidence" value="ECO:0007669"/>
    <property type="project" value="TreeGrafter"/>
</dbReference>
<dbReference type="Gene3D" id="3.40.50.300">
    <property type="entry name" value="P-loop containing nucleotide triphosphate hydrolases"/>
    <property type="match status" value="1"/>
</dbReference>
<dbReference type="SUPFAM" id="SSF52540">
    <property type="entry name" value="P-loop containing nucleoside triphosphate hydrolases"/>
    <property type="match status" value="1"/>
</dbReference>
<evidence type="ECO:0000256" key="4">
    <source>
        <dbReference type="ARBA" id="ARBA00022741"/>
    </source>
</evidence>
<dbReference type="PRINTS" id="PR00326">
    <property type="entry name" value="GTP1OBG"/>
</dbReference>
<keyword evidence="8" id="KW-0963">Cytoplasm</keyword>
<dbReference type="NCBIfam" id="NF000908">
    <property type="entry name" value="PRK00089.1"/>
    <property type="match status" value="1"/>
</dbReference>
<evidence type="ECO:0000256" key="2">
    <source>
        <dbReference type="ARBA" id="ARBA00020484"/>
    </source>
</evidence>
<feature type="region of interest" description="G2" evidence="9">
    <location>
        <begin position="37"/>
        <end position="41"/>
    </location>
</feature>
<protein>
    <recommendedName>
        <fullName evidence="2 8">GTPase Era</fullName>
    </recommendedName>
</protein>
<dbReference type="CDD" id="cd22534">
    <property type="entry name" value="KH-II_Era"/>
    <property type="match status" value="1"/>
</dbReference>
<dbReference type="GO" id="GO:0005525">
    <property type="term" value="F:GTP binding"/>
    <property type="evidence" value="ECO:0007669"/>
    <property type="project" value="UniProtKB-UniRule"/>
</dbReference>
<dbReference type="PANTHER" id="PTHR42698:SF1">
    <property type="entry name" value="GTPASE ERA, MITOCHONDRIAL"/>
    <property type="match status" value="1"/>
</dbReference>
<evidence type="ECO:0000256" key="10">
    <source>
        <dbReference type="RuleBase" id="RU003761"/>
    </source>
</evidence>
<dbReference type="InterPro" id="IPR005662">
    <property type="entry name" value="GTPase_Era-like"/>
</dbReference>
<dbReference type="GO" id="GO:0070181">
    <property type="term" value="F:small ribosomal subunit rRNA binding"/>
    <property type="evidence" value="ECO:0007669"/>
    <property type="project" value="UniProtKB-UniRule"/>
</dbReference>
<evidence type="ECO:0000256" key="7">
    <source>
        <dbReference type="ARBA" id="ARBA00023136"/>
    </source>
</evidence>
<dbReference type="InterPro" id="IPR009019">
    <property type="entry name" value="KH_sf_prok-type"/>
</dbReference>
<dbReference type="GO" id="GO:0005886">
    <property type="term" value="C:plasma membrane"/>
    <property type="evidence" value="ECO:0007669"/>
    <property type="project" value="UniProtKB-SubCell"/>
</dbReference>
<dbReference type="InterPro" id="IPR005225">
    <property type="entry name" value="Small_GTP-bd"/>
</dbReference>
<keyword evidence="3 8" id="KW-0690">Ribosome biogenesis</keyword>
<organism evidence="13 14">
    <name type="scientific">Romboutsia lituseburensis DSM 797</name>
    <dbReference type="NCBI Taxonomy" id="1121325"/>
    <lineage>
        <taxon>Bacteria</taxon>
        <taxon>Bacillati</taxon>
        <taxon>Bacillota</taxon>
        <taxon>Clostridia</taxon>
        <taxon>Peptostreptococcales</taxon>
        <taxon>Peptostreptococcaceae</taxon>
        <taxon>Romboutsia</taxon>
    </lineage>
</organism>
<keyword evidence="5 8" id="KW-0694">RNA-binding</keyword>
<dbReference type="NCBIfam" id="TIGR00231">
    <property type="entry name" value="small_GTP"/>
    <property type="match status" value="1"/>
</dbReference>
<comment type="subcellular location">
    <subcellularLocation>
        <location evidence="8">Cytoplasm</location>
    </subcellularLocation>
    <subcellularLocation>
        <location evidence="8">Cell membrane</location>
        <topology evidence="8">Peripheral membrane protein</topology>
    </subcellularLocation>
</comment>
<dbReference type="InterPro" id="IPR015946">
    <property type="entry name" value="KH_dom-like_a/b"/>
</dbReference>
<dbReference type="EMBL" id="FNGW01000004">
    <property type="protein sequence ID" value="SDL92667.1"/>
    <property type="molecule type" value="Genomic_DNA"/>
</dbReference>
<feature type="binding site" evidence="8">
    <location>
        <begin position="11"/>
        <end position="18"/>
    </location>
    <ligand>
        <name>GTP</name>
        <dbReference type="ChEBI" id="CHEBI:37565"/>
    </ligand>
</feature>
<feature type="region of interest" description="G3" evidence="9">
    <location>
        <begin position="58"/>
        <end position="61"/>
    </location>
</feature>
<dbReference type="Pfam" id="PF01926">
    <property type="entry name" value="MMR_HSR1"/>
    <property type="match status" value="1"/>
</dbReference>
<evidence type="ECO:0000313" key="14">
    <source>
        <dbReference type="Proteomes" id="UP000199068"/>
    </source>
</evidence>
<comment type="similarity">
    <text evidence="1 8 9 10">Belongs to the TRAFAC class TrmE-Era-EngA-EngB-Septin-like GTPase superfamily. Era GTPase family.</text>
</comment>
<evidence type="ECO:0000256" key="6">
    <source>
        <dbReference type="ARBA" id="ARBA00023134"/>
    </source>
</evidence>
<feature type="binding site" evidence="8">
    <location>
        <begin position="120"/>
        <end position="123"/>
    </location>
    <ligand>
        <name>GTP</name>
        <dbReference type="ChEBI" id="CHEBI:37565"/>
    </ligand>
</feature>
<evidence type="ECO:0000256" key="9">
    <source>
        <dbReference type="PROSITE-ProRule" id="PRU01050"/>
    </source>
</evidence>
<evidence type="ECO:0000256" key="5">
    <source>
        <dbReference type="ARBA" id="ARBA00022884"/>
    </source>
</evidence>
<feature type="region of interest" description="G4" evidence="9">
    <location>
        <begin position="120"/>
        <end position="123"/>
    </location>
</feature>
<feature type="domain" description="KH type-2" evidence="11">
    <location>
        <begin position="193"/>
        <end position="279"/>
    </location>
</feature>
<proteinExistence type="inferred from homology"/>
<comment type="function">
    <text evidence="8">An essential GTPase that binds both GDP and GTP, with rapid nucleotide exchange. Plays a role in 16S rRNA processing and 30S ribosomal subunit biogenesis and possibly also in cell cycle regulation and energy metabolism.</text>
</comment>
<dbReference type="InterPro" id="IPR027417">
    <property type="entry name" value="P-loop_NTPase"/>
</dbReference>
<feature type="region of interest" description="G5" evidence="9">
    <location>
        <begin position="149"/>
        <end position="151"/>
    </location>
</feature>
<dbReference type="InterPro" id="IPR030388">
    <property type="entry name" value="G_ERA_dom"/>
</dbReference>
<dbReference type="CDD" id="cd04163">
    <property type="entry name" value="Era"/>
    <property type="match status" value="1"/>
</dbReference>
<name>A0A1G9P341_9FIRM</name>